<dbReference type="CDD" id="cd00060">
    <property type="entry name" value="FHA"/>
    <property type="match status" value="1"/>
</dbReference>
<dbReference type="Pfam" id="PF00498">
    <property type="entry name" value="FHA"/>
    <property type="match status" value="1"/>
</dbReference>
<evidence type="ECO:0000313" key="2">
    <source>
        <dbReference type="EMBL" id="MBV7275332.1"/>
    </source>
</evidence>
<reference evidence="2" key="1">
    <citation type="submission" date="2020-12" db="EMBL/GenBank/DDBJ databases">
        <title>Clostridium thailandense sp. nov., a novel acetogenic bacterium isolated from peat land soil in Thailand.</title>
        <authorList>
            <person name="Chaikitkaew S."/>
            <person name="Birkeland N.K."/>
        </authorList>
    </citation>
    <scope>NUCLEOTIDE SEQUENCE</scope>
    <source>
        <strain evidence="2">PL3</strain>
    </source>
</reference>
<protein>
    <submittedName>
        <fullName evidence="2">FHA domain-containing protein</fullName>
    </submittedName>
</protein>
<proteinExistence type="predicted"/>
<feature type="domain" description="FHA" evidence="1">
    <location>
        <begin position="85"/>
        <end position="138"/>
    </location>
</feature>
<sequence length="173" mass="19787">MSLARCANGHMFNSKKYGNTCPYCDISLEQNLKADVPKAENRAEDVEKTMPYWDEYEGVEPVVGWLVCIEGAQRGQDYKIRSEKNFIGRSEEMHIQITGDNCISRRNHAAIIYDPKNRNFILKSGDASGLVYLNDEAVYSSEELTAYDVIQMGKSKFIFIPLCGIHFEWENDK</sequence>
<dbReference type="EMBL" id="JAEEGC010000119">
    <property type="protein sequence ID" value="MBV7275332.1"/>
    <property type="molecule type" value="Genomic_DNA"/>
</dbReference>
<evidence type="ECO:0000313" key="3">
    <source>
        <dbReference type="Proteomes" id="UP000694308"/>
    </source>
</evidence>
<dbReference type="AlphaFoldDB" id="A0A949WWY0"/>
<dbReference type="PROSITE" id="PS50006">
    <property type="entry name" value="FHA_DOMAIN"/>
    <property type="match status" value="1"/>
</dbReference>
<dbReference type="InterPro" id="IPR000253">
    <property type="entry name" value="FHA_dom"/>
</dbReference>
<evidence type="ECO:0000259" key="1">
    <source>
        <dbReference type="PROSITE" id="PS50006"/>
    </source>
</evidence>
<comment type="caution">
    <text evidence="2">The sequence shown here is derived from an EMBL/GenBank/DDBJ whole genome shotgun (WGS) entry which is preliminary data.</text>
</comment>
<name>A0A949WWY0_9CLOT</name>
<keyword evidence="3" id="KW-1185">Reference proteome</keyword>
<dbReference type="RefSeq" id="WP_218322386.1">
    <property type="nucleotide sequence ID" value="NZ_JAEEGC010000119.1"/>
</dbReference>
<accession>A0A949WWY0</accession>
<organism evidence="2 3">
    <name type="scientific">Clostridium thailandense</name>
    <dbReference type="NCBI Taxonomy" id="2794346"/>
    <lineage>
        <taxon>Bacteria</taxon>
        <taxon>Bacillati</taxon>
        <taxon>Bacillota</taxon>
        <taxon>Clostridia</taxon>
        <taxon>Eubacteriales</taxon>
        <taxon>Clostridiaceae</taxon>
        <taxon>Clostridium</taxon>
    </lineage>
</organism>
<dbReference type="Proteomes" id="UP000694308">
    <property type="component" value="Unassembled WGS sequence"/>
</dbReference>
<gene>
    <name evidence="2" type="ORF">I6U48_20745</name>
</gene>